<dbReference type="OrthoDB" id="197996at2157"/>
<gene>
    <name evidence="1" type="ORF">B1756_16075</name>
</gene>
<dbReference type="GeneID" id="32895622"/>
<name>A0A2Z2HV01_9EURY</name>
<keyword evidence="2" id="KW-1185">Reference proteome</keyword>
<dbReference type="RefSeq" id="WP_086889465.1">
    <property type="nucleotide sequence ID" value="NZ_CP019893.1"/>
</dbReference>
<dbReference type="AlphaFoldDB" id="A0A2Z2HV01"/>
<organism evidence="1 2">
    <name type="scientific">Natrarchaeobaculum aegyptiacum</name>
    <dbReference type="NCBI Taxonomy" id="745377"/>
    <lineage>
        <taxon>Archaea</taxon>
        <taxon>Methanobacteriati</taxon>
        <taxon>Methanobacteriota</taxon>
        <taxon>Stenosarchaea group</taxon>
        <taxon>Halobacteria</taxon>
        <taxon>Halobacteriales</taxon>
        <taxon>Natrialbaceae</taxon>
        <taxon>Natrarchaeobaculum</taxon>
    </lineage>
</organism>
<sequence length="177" mass="19712">MGIFDLMLGRTEHGEQGVEGRSYKLPKETHDFVHPVAIRREELDALSQLLDADVEASAPAADPDELQAVLDSAFDDVDLDASELTDRTEKPRAKTAAITETWTDQLEAEIGVVYARMGTYPTVRSFVTICKRRANDADDPFELPESFPHVATLLGRLEDATDDQYRAVVHTDLLPDR</sequence>
<reference evidence="2" key="1">
    <citation type="submission" date="2017-02" db="EMBL/GenBank/DDBJ databases">
        <title>Natronthermophilus aegyptiacus gen. nov.,sp. nov., an aerobic, extremely halophilic alkalithermophilic archaeon isolated from the athalassohaline Wadi An Natrun, Egypt.</title>
        <authorList>
            <person name="Zhao B."/>
        </authorList>
    </citation>
    <scope>NUCLEOTIDE SEQUENCE [LARGE SCALE GENOMIC DNA]</scope>
    <source>
        <strain evidence="2">JW/NM-HA 15</strain>
    </source>
</reference>
<evidence type="ECO:0000313" key="1">
    <source>
        <dbReference type="EMBL" id="ARS91099.1"/>
    </source>
</evidence>
<dbReference type="Proteomes" id="UP000250088">
    <property type="component" value="Chromosome"/>
</dbReference>
<protein>
    <submittedName>
        <fullName evidence="1">Uncharacterized protein</fullName>
    </submittedName>
</protein>
<dbReference type="EMBL" id="CP019893">
    <property type="protein sequence ID" value="ARS91099.1"/>
    <property type="molecule type" value="Genomic_DNA"/>
</dbReference>
<dbReference type="KEGG" id="naj:B1756_16075"/>
<accession>A0A2Z2HV01</accession>
<proteinExistence type="predicted"/>
<evidence type="ECO:0000313" key="2">
    <source>
        <dbReference type="Proteomes" id="UP000250088"/>
    </source>
</evidence>